<dbReference type="KEGG" id="ogl:127773116"/>
<sequence>MESMDHGGGGAGLLAVAAAPAPAAVLTTMHGRELSHSSCSFSSAAASLSSPSSSTSSRSYHAAMSGKSLSCESIPEIMDKQSSFSSSASSYESFIQLEAADLDRITAAAAATRAPAVQTMMASHEQQQLAVAGGSGGYDPKRLPSSIFRTGSTSSGGGGGGGGDWSVASNDSLFSINLRHSGDLSARYNSSNHSSSGDLFYDASGGGFHRIPSSTSAAAAAAGGGGGGGGGGLCVSGSCARCTTIAAGKNRKSVRFAPDAEIVSGEITNPSAVFPTEAAAPATEGKEAAKSPDAAAQGGWCLFRCCWPSPPSVWWPRCGCGGGCGVFCCGGENCRC</sequence>
<organism evidence="1 2">
    <name type="scientific">Oryza glaberrima</name>
    <name type="common">African rice</name>
    <dbReference type="NCBI Taxonomy" id="4538"/>
    <lineage>
        <taxon>Eukaryota</taxon>
        <taxon>Viridiplantae</taxon>
        <taxon>Streptophyta</taxon>
        <taxon>Embryophyta</taxon>
        <taxon>Tracheophyta</taxon>
        <taxon>Spermatophyta</taxon>
        <taxon>Magnoliopsida</taxon>
        <taxon>Liliopsida</taxon>
        <taxon>Poales</taxon>
        <taxon>Poaceae</taxon>
        <taxon>BOP clade</taxon>
        <taxon>Oryzoideae</taxon>
        <taxon>Oryzeae</taxon>
        <taxon>Oryzinae</taxon>
        <taxon>Oryza</taxon>
    </lineage>
</organism>
<dbReference type="HOGENOM" id="CLU_082877_0_0_1"/>
<reference evidence="1 2" key="2">
    <citation type="submission" date="2018-04" db="EMBL/GenBank/DDBJ databases">
        <title>OglaRS2 (Oryza glaberrima Reference Sequence Version 2).</title>
        <authorList>
            <person name="Zhang J."/>
            <person name="Kudrna D."/>
            <person name="Lee S."/>
            <person name="Talag J."/>
            <person name="Rajasekar S."/>
            <person name="Wing R.A."/>
        </authorList>
    </citation>
    <scope>NUCLEOTIDE SEQUENCE [LARGE SCALE GENOMIC DNA]</scope>
    <source>
        <strain evidence="1 2">cv. IRGC 96717</strain>
    </source>
</reference>
<dbReference type="Gramene" id="ORGLA05G0056300.1">
    <property type="protein sequence ID" value="ORGLA05G0056300.1"/>
    <property type="gene ID" value="ORGLA05G0056300"/>
</dbReference>
<dbReference type="OMA" id="MASHEQQ"/>
<dbReference type="PANTHER" id="PTHR33673:SF40">
    <property type="entry name" value="OS05G0196700 PROTEIN"/>
    <property type="match status" value="1"/>
</dbReference>
<name>I1PT65_ORYGL</name>
<dbReference type="PANTHER" id="PTHR33673">
    <property type="entry name" value="SUPPRESSOR SRP40-LIKE PROTEIN"/>
    <property type="match status" value="1"/>
</dbReference>
<protein>
    <submittedName>
        <fullName evidence="1">Uncharacterized protein</fullName>
    </submittedName>
</protein>
<evidence type="ECO:0000313" key="2">
    <source>
        <dbReference type="Proteomes" id="UP000007306"/>
    </source>
</evidence>
<dbReference type="EnsemblPlants" id="ORGLA05G0056300.1">
    <property type="protein sequence ID" value="ORGLA05G0056300.1"/>
    <property type="gene ID" value="ORGLA05G0056300"/>
</dbReference>
<gene>
    <name evidence="1" type="primary">LOC127773116</name>
</gene>
<keyword evidence="2" id="KW-1185">Reference proteome</keyword>
<evidence type="ECO:0000313" key="1">
    <source>
        <dbReference type="EnsemblPlants" id="ORGLA05G0056300.1"/>
    </source>
</evidence>
<accession>I1PT65</accession>
<dbReference type="eggNOG" id="ENOG502T2IS">
    <property type="taxonomic scope" value="Eukaryota"/>
</dbReference>
<dbReference type="RefSeq" id="XP_052155095.1">
    <property type="nucleotide sequence ID" value="XM_052299135.1"/>
</dbReference>
<dbReference type="GeneID" id="127773116"/>
<dbReference type="AlphaFoldDB" id="I1PT65"/>
<dbReference type="Proteomes" id="UP000007306">
    <property type="component" value="Chromosome 5"/>
</dbReference>
<proteinExistence type="predicted"/>
<reference evidence="1" key="1">
    <citation type="submission" date="2015-06" db="UniProtKB">
        <authorList>
            <consortium name="EnsemblPlants"/>
        </authorList>
    </citation>
    <scope>IDENTIFICATION</scope>
</reference>